<dbReference type="AlphaFoldDB" id="A0A2M4DEI6"/>
<evidence type="ECO:0000313" key="1">
    <source>
        <dbReference type="EMBL" id="MBW75871.1"/>
    </source>
</evidence>
<name>A0A2M4DEI6_ANODA</name>
<reference evidence="1" key="1">
    <citation type="submission" date="2018-01" db="EMBL/GenBank/DDBJ databases">
        <title>An insight into the sialome of Amazonian anophelines.</title>
        <authorList>
            <person name="Ribeiro J.M."/>
            <person name="Scarpassa V."/>
            <person name="Calvo E."/>
        </authorList>
    </citation>
    <scope>NUCLEOTIDE SEQUENCE</scope>
</reference>
<protein>
    <submittedName>
        <fullName evidence="1">Putative secreted protein</fullName>
    </submittedName>
</protein>
<organism evidence="1">
    <name type="scientific">Anopheles darlingi</name>
    <name type="common">Mosquito</name>
    <dbReference type="NCBI Taxonomy" id="43151"/>
    <lineage>
        <taxon>Eukaryota</taxon>
        <taxon>Metazoa</taxon>
        <taxon>Ecdysozoa</taxon>
        <taxon>Arthropoda</taxon>
        <taxon>Hexapoda</taxon>
        <taxon>Insecta</taxon>
        <taxon>Pterygota</taxon>
        <taxon>Neoptera</taxon>
        <taxon>Endopterygota</taxon>
        <taxon>Diptera</taxon>
        <taxon>Nematocera</taxon>
        <taxon>Culicoidea</taxon>
        <taxon>Culicidae</taxon>
        <taxon>Anophelinae</taxon>
        <taxon>Anopheles</taxon>
    </lineage>
</organism>
<proteinExistence type="predicted"/>
<sequence>MLPLILWDRSARKRGYRVICLLRPVLMVPVRASLPVQARICSRVRRSSAAGCMMRLRLCWQRMKVVR</sequence>
<accession>A0A2M4DEI6</accession>
<dbReference type="EMBL" id="GGFL01011693">
    <property type="protein sequence ID" value="MBW75871.1"/>
    <property type="molecule type" value="Transcribed_RNA"/>
</dbReference>